<dbReference type="InterPro" id="IPR043519">
    <property type="entry name" value="NT_sf"/>
</dbReference>
<gene>
    <name evidence="2" type="ORF">MELA_02224</name>
</gene>
<reference evidence="2 3" key="1">
    <citation type="submission" date="2019-07" db="EMBL/GenBank/DDBJ databases">
        <authorList>
            <person name="Cremers G."/>
        </authorList>
    </citation>
    <scope>NUCLEOTIDE SEQUENCE [LARGE SCALE GENOMIC DNA]</scope>
</reference>
<organism evidence="2 3">
    <name type="scientific">Candidatus Methylomirabilis lanthanidiphila</name>
    <dbReference type="NCBI Taxonomy" id="2211376"/>
    <lineage>
        <taxon>Bacteria</taxon>
        <taxon>Candidatus Methylomirabilota</taxon>
        <taxon>Candidatus Methylomirabilia</taxon>
        <taxon>Candidatus Methylomirabilales</taxon>
        <taxon>Candidatus Methylomirabilaceae</taxon>
        <taxon>Candidatus Methylomirabilis</taxon>
    </lineage>
</organism>
<keyword evidence="3" id="KW-1185">Reference proteome</keyword>
<evidence type="ECO:0000313" key="2">
    <source>
        <dbReference type="EMBL" id="VUZ85838.1"/>
    </source>
</evidence>
<evidence type="ECO:0000259" key="1">
    <source>
        <dbReference type="Pfam" id="PF01909"/>
    </source>
</evidence>
<accession>A0A564ZMR7</accession>
<dbReference type="EMBL" id="CABIKM010000035">
    <property type="protein sequence ID" value="VUZ85838.1"/>
    <property type="molecule type" value="Genomic_DNA"/>
</dbReference>
<protein>
    <submittedName>
        <fullName evidence="2">DNA polymerase III subunit beta</fullName>
    </submittedName>
</protein>
<dbReference type="Proteomes" id="UP000334340">
    <property type="component" value="Unassembled WGS sequence"/>
</dbReference>
<dbReference type="SUPFAM" id="SSF81301">
    <property type="entry name" value="Nucleotidyltransferase"/>
    <property type="match status" value="1"/>
</dbReference>
<dbReference type="Gene3D" id="3.30.460.10">
    <property type="entry name" value="Beta Polymerase, domain 2"/>
    <property type="match status" value="1"/>
</dbReference>
<name>A0A564ZMR7_9BACT</name>
<sequence>MLDQELNRYVRLLTEHGPPEKVILFGTLAKGRVHEWSDIDLVIVERTQLPFFQRIKNIRKLLKPQVGIDIMVYTPEEFDQLCTDRPFFKEEIVAKGKIVYEHGR</sequence>
<proteinExistence type="predicted"/>
<dbReference type="InterPro" id="IPR002934">
    <property type="entry name" value="Polymerase_NTP_transf_dom"/>
</dbReference>
<dbReference type="CDD" id="cd05403">
    <property type="entry name" value="NT_KNTase_like"/>
    <property type="match status" value="1"/>
</dbReference>
<dbReference type="PANTHER" id="PTHR43449:SF3">
    <property type="entry name" value="POLYMERASE NUCLEOTIDYL TRANSFERASE DOMAIN-CONTAINING PROTEIN"/>
    <property type="match status" value="1"/>
</dbReference>
<dbReference type="AlphaFoldDB" id="A0A564ZMR7"/>
<feature type="domain" description="Polymerase nucleotidyl transferase" evidence="1">
    <location>
        <begin position="13"/>
        <end position="96"/>
    </location>
</feature>
<dbReference type="Pfam" id="PF01909">
    <property type="entry name" value="NTP_transf_2"/>
    <property type="match status" value="1"/>
</dbReference>
<dbReference type="PANTHER" id="PTHR43449">
    <property type="entry name" value="NUCLEOTIDYLTRANSFERASE"/>
    <property type="match status" value="1"/>
</dbReference>
<evidence type="ECO:0000313" key="3">
    <source>
        <dbReference type="Proteomes" id="UP000334340"/>
    </source>
</evidence>
<dbReference type="GO" id="GO:0016779">
    <property type="term" value="F:nucleotidyltransferase activity"/>
    <property type="evidence" value="ECO:0007669"/>
    <property type="project" value="InterPro"/>
</dbReference>